<dbReference type="AlphaFoldDB" id="A0A8T0CPE1"/>
<comment type="caution">
    <text evidence="1">The sequence shown here is derived from an EMBL/GenBank/DDBJ whole genome shotgun (WGS) entry which is preliminary data.</text>
</comment>
<evidence type="ECO:0000313" key="1">
    <source>
        <dbReference type="EMBL" id="KAF7849528.1"/>
    </source>
</evidence>
<evidence type="ECO:0000313" key="2">
    <source>
        <dbReference type="Proteomes" id="UP000806378"/>
    </source>
</evidence>
<protein>
    <submittedName>
        <fullName evidence="1">Uncharacterized protein</fullName>
    </submittedName>
</protein>
<organism evidence="1 2">
    <name type="scientific">Corymbia citriodora subsp. variegata</name>
    <dbReference type="NCBI Taxonomy" id="360336"/>
    <lineage>
        <taxon>Eukaryota</taxon>
        <taxon>Viridiplantae</taxon>
        <taxon>Streptophyta</taxon>
        <taxon>Embryophyta</taxon>
        <taxon>Tracheophyta</taxon>
        <taxon>Spermatophyta</taxon>
        <taxon>Magnoliopsida</taxon>
        <taxon>eudicotyledons</taxon>
        <taxon>Gunneridae</taxon>
        <taxon>Pentapetalae</taxon>
        <taxon>rosids</taxon>
        <taxon>malvids</taxon>
        <taxon>Myrtales</taxon>
        <taxon>Myrtaceae</taxon>
        <taxon>Myrtoideae</taxon>
        <taxon>Eucalypteae</taxon>
        <taxon>Corymbia</taxon>
    </lineage>
</organism>
<accession>A0A8T0CPE1</accession>
<dbReference type="OrthoDB" id="1711081at2759"/>
<gene>
    <name evidence="1" type="ORF">BT93_L0667</name>
</gene>
<reference evidence="1" key="1">
    <citation type="submission" date="2020-05" db="EMBL/GenBank/DDBJ databases">
        <title>WGS assembly of Corymbia citriodora subspecies variegata.</title>
        <authorList>
            <person name="Barry K."/>
            <person name="Hundley H."/>
            <person name="Shu S."/>
            <person name="Jenkins J."/>
            <person name="Grimwood J."/>
            <person name="Baten A."/>
        </authorList>
    </citation>
    <scope>NUCLEOTIDE SEQUENCE</scope>
    <source>
        <strain evidence="1">CV2-018</strain>
    </source>
</reference>
<sequence length="174" mass="19204">MALALPVQSQNTNSGISMEISVDENFRLPAHQPMFADRLNVPIPPGYHGSTTAGLPTQPHGLNLQNATHSQIIGSSSRIDYTGYDDVLLEGDSMMEDCQSIDLDMVKEWLADSPLCNDTVPKIPSFDNGFVRGNSRGVFGWFKIKVALRWGFLRKSGVRIEELDQPPIEVRACS</sequence>
<dbReference type="EMBL" id="MU089754">
    <property type="protein sequence ID" value="KAF7849528.1"/>
    <property type="molecule type" value="Genomic_DNA"/>
</dbReference>
<dbReference type="Gramene" id="rna-gnl|WGS:JABURB|Cocit.L0667.1">
    <property type="protein sequence ID" value="cds-KAF7849528.1"/>
    <property type="gene ID" value="gene-BT93_L0667"/>
</dbReference>
<dbReference type="Proteomes" id="UP000806378">
    <property type="component" value="Unassembled WGS sequence"/>
</dbReference>
<name>A0A8T0CPE1_CORYI</name>
<proteinExistence type="predicted"/>
<keyword evidence="2" id="KW-1185">Reference proteome</keyword>